<dbReference type="Gene3D" id="3.40.190.150">
    <property type="entry name" value="Bordetella uptake gene, domain 1"/>
    <property type="match status" value="1"/>
</dbReference>
<dbReference type="CDD" id="cd13578">
    <property type="entry name" value="PBP2_Bug27"/>
    <property type="match status" value="1"/>
</dbReference>
<keyword evidence="4" id="KW-1185">Reference proteome</keyword>
<proteinExistence type="inferred from homology"/>
<dbReference type="EMBL" id="FXUL01000032">
    <property type="protein sequence ID" value="SMP79684.1"/>
    <property type="molecule type" value="Genomic_DNA"/>
</dbReference>
<dbReference type="PANTHER" id="PTHR42928:SF5">
    <property type="entry name" value="BLR1237 PROTEIN"/>
    <property type="match status" value="1"/>
</dbReference>
<protein>
    <submittedName>
        <fullName evidence="3">Tripartite-type tricarboxylate transporter, receptor component TctC</fullName>
    </submittedName>
</protein>
<comment type="similarity">
    <text evidence="1">Belongs to the UPF0065 (bug) family.</text>
</comment>
<feature type="chain" id="PRO_5045345414" evidence="2">
    <location>
        <begin position="34"/>
        <end position="333"/>
    </location>
</feature>
<accession>A0ABY1QSS3</accession>
<organism evidence="3 4">
    <name type="scientific">Noviherbaspirillum suwonense</name>
    <dbReference type="NCBI Taxonomy" id="1224511"/>
    <lineage>
        <taxon>Bacteria</taxon>
        <taxon>Pseudomonadati</taxon>
        <taxon>Pseudomonadota</taxon>
        <taxon>Betaproteobacteria</taxon>
        <taxon>Burkholderiales</taxon>
        <taxon>Oxalobacteraceae</taxon>
        <taxon>Noviherbaspirillum</taxon>
    </lineage>
</organism>
<dbReference type="Pfam" id="PF03401">
    <property type="entry name" value="TctC"/>
    <property type="match status" value="1"/>
</dbReference>
<name>A0ABY1QSS3_9BURK</name>
<dbReference type="Gene3D" id="3.40.190.10">
    <property type="entry name" value="Periplasmic binding protein-like II"/>
    <property type="match status" value="1"/>
</dbReference>
<evidence type="ECO:0000256" key="1">
    <source>
        <dbReference type="ARBA" id="ARBA00006987"/>
    </source>
</evidence>
<keyword evidence="2" id="KW-0732">Signal</keyword>
<comment type="caution">
    <text evidence="3">The sequence shown here is derived from an EMBL/GenBank/DDBJ whole genome shotgun (WGS) entry which is preliminary data.</text>
</comment>
<dbReference type="InterPro" id="IPR042100">
    <property type="entry name" value="Bug_dom1"/>
</dbReference>
<evidence type="ECO:0000313" key="3">
    <source>
        <dbReference type="EMBL" id="SMP79684.1"/>
    </source>
</evidence>
<reference evidence="3 4" key="1">
    <citation type="submission" date="2017-05" db="EMBL/GenBank/DDBJ databases">
        <authorList>
            <person name="Varghese N."/>
            <person name="Submissions S."/>
        </authorList>
    </citation>
    <scope>NUCLEOTIDE SEQUENCE [LARGE SCALE GENOMIC DNA]</scope>
    <source>
        <strain evidence="3 4">DSM 26001</strain>
    </source>
</reference>
<gene>
    <name evidence="3" type="ORF">SAMN06295970_13232</name>
</gene>
<dbReference type="SUPFAM" id="SSF53850">
    <property type="entry name" value="Periplasmic binding protein-like II"/>
    <property type="match status" value="1"/>
</dbReference>
<dbReference type="PIRSF" id="PIRSF017082">
    <property type="entry name" value="YflP"/>
    <property type="match status" value="1"/>
</dbReference>
<dbReference type="Proteomes" id="UP001158049">
    <property type="component" value="Unassembled WGS sequence"/>
</dbReference>
<feature type="signal peptide" evidence="2">
    <location>
        <begin position="1"/>
        <end position="33"/>
    </location>
</feature>
<sequence length="333" mass="34609">MSIPLSLPEFACLTRRLAVAFAVLAGSVTAAHAQDAYPSKPIRVIVPYAAGGAVDIVTRLVGQKMAERLKQVVIVDNRPGAGSNLGMSAAAKSPADGYTLLTASNTLASNGALYKNMDFDIAHDFTPVGSIGYAPLVIVVPQASPYKTLPELIAFGKANPDKLTYASAGNGSSGHLASELLKEEGKFQALHVPYKGGSPAITDLLGGRIDFMSINPLEVISHIQGGKMRALAVMDKQPTPLLPGAPTVNTLQLPGSSATVWWGLVAPKNTPPDVVAKLNDSLRAALADPAVVKKLGELGAVTTPGSPADFGKFVGAETTKWAKVIKTANIQPD</sequence>
<evidence type="ECO:0000256" key="2">
    <source>
        <dbReference type="SAM" id="SignalP"/>
    </source>
</evidence>
<dbReference type="InterPro" id="IPR005064">
    <property type="entry name" value="BUG"/>
</dbReference>
<dbReference type="PANTHER" id="PTHR42928">
    <property type="entry name" value="TRICARBOXYLATE-BINDING PROTEIN"/>
    <property type="match status" value="1"/>
</dbReference>
<evidence type="ECO:0000313" key="4">
    <source>
        <dbReference type="Proteomes" id="UP001158049"/>
    </source>
</evidence>
<keyword evidence="3" id="KW-0675">Receptor</keyword>
<dbReference type="RefSeq" id="WP_283445325.1">
    <property type="nucleotide sequence ID" value="NZ_FXUL01000032.1"/>
</dbReference>